<feature type="domain" description="Mediator of RNA polymerase II transcription subunit 14 RM8" evidence="14">
    <location>
        <begin position="1070"/>
        <end position="1141"/>
    </location>
</feature>
<dbReference type="InterPro" id="IPR055122">
    <property type="entry name" value="Med14_N"/>
</dbReference>
<dbReference type="InterPro" id="IPR055114">
    <property type="entry name" value="Med14_RM6"/>
</dbReference>
<name>A0A8X7WVN9_POLSE</name>
<dbReference type="InterPro" id="IPR013947">
    <property type="entry name" value="Mediator_Med14"/>
</dbReference>
<protein>
    <recommendedName>
        <fullName evidence="3 10">Mediator of RNA polymerase II transcription subunit 14</fullName>
    </recommendedName>
    <alternativeName>
        <fullName evidence="9 10">Mediator complex subunit 14</fullName>
    </alternativeName>
</protein>
<comment type="subcellular location">
    <subcellularLocation>
        <location evidence="1 10">Nucleus</location>
    </subcellularLocation>
</comment>
<keyword evidence="8 10" id="KW-0539">Nucleus</keyword>
<organism evidence="19 20">
    <name type="scientific">Polypterus senegalus</name>
    <name type="common">Senegal bichir</name>
    <dbReference type="NCBI Taxonomy" id="55291"/>
    <lineage>
        <taxon>Eukaryota</taxon>
        <taxon>Metazoa</taxon>
        <taxon>Chordata</taxon>
        <taxon>Craniata</taxon>
        <taxon>Vertebrata</taxon>
        <taxon>Euteleostomi</taxon>
        <taxon>Actinopterygii</taxon>
        <taxon>Polypteriformes</taxon>
        <taxon>Polypteridae</taxon>
        <taxon>Polypterus</taxon>
    </lineage>
</organism>
<feature type="compositionally biased region" description="Polar residues" evidence="11">
    <location>
        <begin position="969"/>
        <end position="984"/>
    </location>
</feature>
<evidence type="ECO:0000259" key="17">
    <source>
        <dbReference type="Pfam" id="PF25067"/>
    </source>
</evidence>
<dbReference type="Pfam" id="PF22983">
    <property type="entry name" value="RM8_Med14"/>
    <property type="match status" value="1"/>
</dbReference>
<evidence type="ECO:0000259" key="13">
    <source>
        <dbReference type="Pfam" id="PF22981"/>
    </source>
</evidence>
<dbReference type="Pfam" id="PF22981">
    <property type="entry name" value="RM2_Med14"/>
    <property type="match status" value="1"/>
</dbReference>
<proteinExistence type="inferred from homology"/>
<comment type="similarity">
    <text evidence="2 10">Belongs to the Mediator complex subunit 14 family.</text>
</comment>
<dbReference type="Pfam" id="PF25065">
    <property type="entry name" value="RM3_Med14"/>
    <property type="match status" value="1"/>
</dbReference>
<evidence type="ECO:0000259" key="16">
    <source>
        <dbReference type="Pfam" id="PF25065"/>
    </source>
</evidence>
<evidence type="ECO:0000256" key="3">
    <source>
        <dbReference type="ARBA" id="ARBA00019619"/>
    </source>
</evidence>
<evidence type="ECO:0000256" key="6">
    <source>
        <dbReference type="ARBA" id="ARBA00023159"/>
    </source>
</evidence>
<keyword evidence="20" id="KW-1185">Reference proteome</keyword>
<dbReference type="InterPro" id="IPR056878">
    <property type="entry name" value="RM5_Med14"/>
</dbReference>
<keyword evidence="6 10" id="KW-0010">Activator</keyword>
<feature type="domain" description="Mediator of RNA polymerase II transcription subunit 14 RM3" evidence="16">
    <location>
        <begin position="355"/>
        <end position="462"/>
    </location>
</feature>
<dbReference type="GO" id="GO:0003676">
    <property type="term" value="F:nucleic acid binding"/>
    <property type="evidence" value="ECO:0007669"/>
    <property type="project" value="InterPro"/>
</dbReference>
<feature type="non-terminal residue" evidence="19">
    <location>
        <position position="1463"/>
    </location>
</feature>
<keyword evidence="5 10" id="KW-0805">Transcription regulation</keyword>
<feature type="compositionally biased region" description="Low complexity" evidence="11">
    <location>
        <begin position="956"/>
        <end position="968"/>
    </location>
</feature>
<dbReference type="GO" id="GO:0006357">
    <property type="term" value="P:regulation of transcription by RNA polymerase II"/>
    <property type="evidence" value="ECO:0007669"/>
    <property type="project" value="InterPro"/>
</dbReference>
<dbReference type="PANTHER" id="PTHR12809:SF2">
    <property type="entry name" value="MEDIATOR OF RNA POLYMERASE II TRANSCRIPTION SUBUNIT 14"/>
    <property type="match status" value="1"/>
</dbReference>
<dbReference type="GO" id="GO:0016592">
    <property type="term" value="C:mediator complex"/>
    <property type="evidence" value="ECO:0007669"/>
    <property type="project" value="UniProtKB-UniRule"/>
</dbReference>
<evidence type="ECO:0000259" key="14">
    <source>
        <dbReference type="Pfam" id="PF22983"/>
    </source>
</evidence>
<keyword evidence="7 10" id="KW-0804">Transcription</keyword>
<evidence type="ECO:0000313" key="20">
    <source>
        <dbReference type="Proteomes" id="UP000886611"/>
    </source>
</evidence>
<feature type="domain" description="Mediator complex subunit MED14 N-terminal" evidence="12">
    <location>
        <begin position="192"/>
        <end position="258"/>
    </location>
</feature>
<evidence type="ECO:0000256" key="11">
    <source>
        <dbReference type="SAM" id="MobiDB-lite"/>
    </source>
</evidence>
<evidence type="ECO:0000256" key="5">
    <source>
        <dbReference type="ARBA" id="ARBA00023015"/>
    </source>
</evidence>
<feature type="domain" description="Mediator of RNA polymerase II transcription subunit 14 RM5" evidence="17">
    <location>
        <begin position="623"/>
        <end position="708"/>
    </location>
</feature>
<evidence type="ECO:0000259" key="12">
    <source>
        <dbReference type="Pfam" id="PF08638"/>
    </source>
</evidence>
<dbReference type="Pfam" id="PF15112">
    <property type="entry name" value="DUF4559"/>
    <property type="match status" value="2"/>
</dbReference>
<feature type="compositionally biased region" description="Polar residues" evidence="11">
    <location>
        <begin position="993"/>
        <end position="1006"/>
    </location>
</feature>
<comment type="caution">
    <text evidence="19">The sequence shown here is derived from an EMBL/GenBank/DDBJ whole genome shotgun (WGS) entry which is preliminary data.</text>
</comment>
<dbReference type="Proteomes" id="UP000886611">
    <property type="component" value="Unassembled WGS sequence"/>
</dbReference>
<evidence type="ECO:0000313" key="19">
    <source>
        <dbReference type="EMBL" id="KAG2456366.1"/>
    </source>
</evidence>
<comment type="subunit">
    <text evidence="10">Component of the Mediator complex.</text>
</comment>
<dbReference type="InterPro" id="IPR056877">
    <property type="entry name" value="Med14_C"/>
</dbReference>
<dbReference type="Pfam" id="PF08638">
    <property type="entry name" value="Med14"/>
    <property type="match status" value="1"/>
</dbReference>
<feature type="domain" description="Mediator of RNA polymerase II transcription subunit 14 RM2" evidence="13">
    <location>
        <begin position="304"/>
        <end position="352"/>
    </location>
</feature>
<dbReference type="Pfam" id="PF22984">
    <property type="entry name" value="RM6_Med14"/>
    <property type="match status" value="1"/>
</dbReference>
<dbReference type="GO" id="GO:0003712">
    <property type="term" value="F:transcription coregulator activity"/>
    <property type="evidence" value="ECO:0007669"/>
    <property type="project" value="UniProtKB-UniRule"/>
</dbReference>
<evidence type="ECO:0000256" key="2">
    <source>
        <dbReference type="ARBA" id="ARBA00007813"/>
    </source>
</evidence>
<comment type="function">
    <text evidence="10">Component of the Mediator complex, a coactivator involved in the regulated transcription of nearly all RNA polymerase II-dependent genes. Mediator functions as a bridge to convey information from gene-specific regulatory proteins to the basal RNA polymerase II transcription machinery. Mediator is recruited to promoters by direct interactions with regulatory proteins and serves as a scaffold for the assembly of a functional preinitiation complex with RNA polymerase II and the general transcription factors.</text>
</comment>
<gene>
    <name evidence="19" type="primary">Med14</name>
    <name evidence="19" type="ORF">GTO96_0013481</name>
</gene>
<dbReference type="InterPro" id="IPR055107">
    <property type="entry name" value="Med14_RM8"/>
</dbReference>
<sequence>MSQRLTREERIETVLMSGERSKRVIAADFNAGHPTRPPISHATVSKLLAKFRETGSVLDLPKCGRMKTVTNEETSVAVLASFSKSPQRSTRRMSLESGISRTSLRQILATQKRHPYKLQLLQHLNEDDPDRSTEFAEWAKQKLEQDPQFTQKILFSDEANFYVNGEVNKQNHCYWSDTNPHWIDPSKTVGTNKLMDKIIPPDPITKGEKQSTLHQLNQILRHRLVTTDLPPQLANLTVANGRVKFRVEGEFEATLTVMGDDPEIPWRLLKLEILVEDKETGVPAASGSMLLVVTKMESQQVLGRRTGIASVHKVNIKIDESDASKPLQVSHEPPLPSSDFRLMERAMKIDHLSVEKLLIDSVHARSHQKLQELKAILKNHNPNDNSFIETALPTLVVPVLEPCGRSECLHIFVDLHCGMFQPMFYGIEQSTLDDIEKAINDDMKRIISWLQQLKFWLGEQRCRQSVKHLPTVCSNSLYLANMSSHPVGNLSKQKLFIKLTRLPQYYIVVEMFDVPGCPTELEYKYYFFSVSQLDGDDGPPNALLLQQFKPKAMDLLLNCKTGHGAKAGEKRKLSGDQGAVEPKKPKRAGEMCAYNKVLAHLVAMCDSNMPFVGLRCELSNMEIPHQGVQVEGDSCSHAIRVLKIPTSKGISEETQKVLERSLLDCTFRLQGRNNRTWVAELIFANCPLSSTSSKEQVSTRHVYLTYENPLSEPVGGRKVVEMFLNDWNSIAQLYECVLEFARSLPDIPPYLNLFSEIRLYNFRKLVLCYGSTKGSSITIQWNSAMQKFHISLGTVGPNSGCSNCHNIILHQLQEMFNKTPNVVQLLQVLFDTQAPLNAINKLPTVPMLGLPQRTNTAYQCFSILPQSPTHIRLAFRNMFCIDIYCRSRGVVAIRDGAYSMFDNTKIVEGFYPAPGLKTFLNMFVDSNQDVRRRSVNEDDNPPSPIGEMMDTLMSQLQPQQQQPFTKQPGSTSGYPLTSPPTSYHTGVAPSPSMMPTQSPGSQSMPTNMPPPRKLPQRSWAASIPTILNHSALHVLLLPSPTPCLVPGLAGSYLCSPLERFLGSVIMRRHLQRIIQQEPNLQIVNSNEPGVIMFKTEVLKCRVALNPKTYQTLQLKVTPENTGPWSQEELQVLEKFFETRVAGPPFKYNTLNAFTKLLGAPTHILRDCVRIMKLELFPDQAGPLKWNVQFCLTIPPSAPPIAPPGTIAVVLKSKMLFFLQLTQRLPVPQDQISIIVPIVYDMASGMTQQADIPRQQSSSGAAALMVSSILKRFHEMHPPRQELSARLNDIGYKNWLKAGYCLVKLRDGLQGFLKNEMRDFHQTLSRNNPRLRKGIQCRQRCKPRGNQVIKSRNELMHSCEMRVTPQWIVQYERKLEELIQELKHVPEVTSAGQEMREMLSVDWVVHIPGQDYVDGDESQFVDPEVISTVEAEILQESLRELYLKAQEDSSANAQVKLSHNSTIY</sequence>
<dbReference type="EMBL" id="JAATIS010008602">
    <property type="protein sequence ID" value="KAG2456366.1"/>
    <property type="molecule type" value="Genomic_DNA"/>
</dbReference>
<dbReference type="InterPro" id="IPR027897">
    <property type="entry name" value="DUF4559"/>
</dbReference>
<evidence type="ECO:0000256" key="1">
    <source>
        <dbReference type="ARBA" id="ARBA00004123"/>
    </source>
</evidence>
<dbReference type="InterPro" id="IPR036397">
    <property type="entry name" value="RNaseH_sf"/>
</dbReference>
<feature type="non-terminal residue" evidence="19">
    <location>
        <position position="1"/>
    </location>
</feature>
<evidence type="ECO:0000256" key="8">
    <source>
        <dbReference type="ARBA" id="ARBA00023242"/>
    </source>
</evidence>
<accession>A0A8X7WVN9</accession>
<evidence type="ECO:0000256" key="9">
    <source>
        <dbReference type="ARBA" id="ARBA00032007"/>
    </source>
</evidence>
<evidence type="ECO:0000259" key="18">
    <source>
        <dbReference type="Pfam" id="PF25069"/>
    </source>
</evidence>
<dbReference type="InterPro" id="IPR055113">
    <property type="entry name" value="Med14_RM2"/>
</dbReference>
<dbReference type="Pfam" id="PF25067">
    <property type="entry name" value="RM5_Med14"/>
    <property type="match status" value="1"/>
</dbReference>
<reference evidence="19 20" key="1">
    <citation type="journal article" date="2021" name="Cell">
        <title>Tracing the genetic footprints of vertebrate landing in non-teleost ray-finned fishes.</title>
        <authorList>
            <person name="Bi X."/>
            <person name="Wang K."/>
            <person name="Yang L."/>
            <person name="Pan H."/>
            <person name="Jiang H."/>
            <person name="Wei Q."/>
            <person name="Fang M."/>
            <person name="Yu H."/>
            <person name="Zhu C."/>
            <person name="Cai Y."/>
            <person name="He Y."/>
            <person name="Gan X."/>
            <person name="Zeng H."/>
            <person name="Yu D."/>
            <person name="Zhu Y."/>
            <person name="Jiang H."/>
            <person name="Qiu Q."/>
            <person name="Yang H."/>
            <person name="Zhang Y.E."/>
            <person name="Wang W."/>
            <person name="Zhu M."/>
            <person name="He S."/>
            <person name="Zhang G."/>
        </authorList>
    </citation>
    <scope>NUCLEOTIDE SEQUENCE [LARGE SCALE GENOMIC DNA]</scope>
    <source>
        <strain evidence="19">Bchr_013</strain>
    </source>
</reference>
<keyword evidence="4" id="KW-0677">Repeat</keyword>
<dbReference type="Gene3D" id="3.30.420.10">
    <property type="entry name" value="Ribonuclease H-like superfamily/Ribonuclease H"/>
    <property type="match status" value="1"/>
</dbReference>
<evidence type="ECO:0000256" key="7">
    <source>
        <dbReference type="ARBA" id="ARBA00023163"/>
    </source>
</evidence>
<dbReference type="Pfam" id="PF25069">
    <property type="entry name" value="Med14_C"/>
    <property type="match status" value="1"/>
</dbReference>
<evidence type="ECO:0000259" key="15">
    <source>
        <dbReference type="Pfam" id="PF22984"/>
    </source>
</evidence>
<feature type="domain" description="Mediator of RNA polymerase II transcription subunit 14 C-terminal" evidence="18">
    <location>
        <begin position="1157"/>
        <end position="1281"/>
    </location>
</feature>
<feature type="region of interest" description="Disordered" evidence="11">
    <location>
        <begin position="956"/>
        <end position="1017"/>
    </location>
</feature>
<evidence type="ECO:0000256" key="10">
    <source>
        <dbReference type="RuleBase" id="RU365082"/>
    </source>
</evidence>
<dbReference type="PANTHER" id="PTHR12809">
    <property type="entry name" value="MEDIATOR COMPLEX SUBUNIT"/>
    <property type="match status" value="1"/>
</dbReference>
<dbReference type="InterPro" id="IPR056879">
    <property type="entry name" value="RM3_Med14"/>
</dbReference>
<evidence type="ECO:0000256" key="4">
    <source>
        <dbReference type="ARBA" id="ARBA00022737"/>
    </source>
</evidence>
<dbReference type="GO" id="GO:0070847">
    <property type="term" value="C:core mediator complex"/>
    <property type="evidence" value="ECO:0007669"/>
    <property type="project" value="TreeGrafter"/>
</dbReference>
<feature type="domain" description="Mediator of RNA polymerase II transcription subunit 14 RM6" evidence="15">
    <location>
        <begin position="752"/>
        <end position="818"/>
    </location>
</feature>